<dbReference type="RefSeq" id="WP_343764432.1">
    <property type="nucleotide sequence ID" value="NZ_BAAACG010000019.1"/>
</dbReference>
<dbReference type="NCBIfam" id="NF001058">
    <property type="entry name" value="PRK00117.4-1"/>
    <property type="match status" value="1"/>
</dbReference>
<feature type="domain" description="RecX third three-helical" evidence="7">
    <location>
        <begin position="225"/>
        <end position="272"/>
    </location>
</feature>
<evidence type="ECO:0000256" key="4">
    <source>
        <dbReference type="ARBA" id="ARBA00022490"/>
    </source>
</evidence>
<dbReference type="InterPro" id="IPR053924">
    <property type="entry name" value="RecX_HTH_2nd"/>
</dbReference>
<dbReference type="Pfam" id="PF21981">
    <property type="entry name" value="RecX_HTH3"/>
    <property type="match status" value="2"/>
</dbReference>
<gene>
    <name evidence="5 9" type="primary">recX</name>
    <name evidence="9" type="ORF">GCM10008906_38250</name>
</gene>
<dbReference type="InterPro" id="IPR053926">
    <property type="entry name" value="RecX_HTH_1st"/>
</dbReference>
<dbReference type="InterPro" id="IPR053925">
    <property type="entry name" value="RecX_HTH_3rd"/>
</dbReference>
<dbReference type="Proteomes" id="UP001501510">
    <property type="component" value="Unassembled WGS sequence"/>
</dbReference>
<name>A0ABN1JWR0_9CLOT</name>
<dbReference type="InterPro" id="IPR036388">
    <property type="entry name" value="WH-like_DNA-bd_sf"/>
</dbReference>
<evidence type="ECO:0000313" key="10">
    <source>
        <dbReference type="Proteomes" id="UP001501510"/>
    </source>
</evidence>
<comment type="similarity">
    <text evidence="2 5">Belongs to the RecX family.</text>
</comment>
<evidence type="ECO:0000256" key="2">
    <source>
        <dbReference type="ARBA" id="ARBA00009695"/>
    </source>
</evidence>
<proteinExistence type="inferred from homology"/>
<dbReference type="Pfam" id="PF02631">
    <property type="entry name" value="RecX_HTH2"/>
    <property type="match status" value="1"/>
</dbReference>
<evidence type="ECO:0000259" key="7">
    <source>
        <dbReference type="Pfam" id="PF21981"/>
    </source>
</evidence>
<evidence type="ECO:0000259" key="6">
    <source>
        <dbReference type="Pfam" id="PF02631"/>
    </source>
</evidence>
<accession>A0ABN1JWR0</accession>
<comment type="subcellular location">
    <subcellularLocation>
        <location evidence="1 5">Cytoplasm</location>
    </subcellularLocation>
</comment>
<dbReference type="Pfam" id="PF21982">
    <property type="entry name" value="RecX_HTH1"/>
    <property type="match status" value="1"/>
</dbReference>
<dbReference type="EMBL" id="BAAACG010000019">
    <property type="protein sequence ID" value="GAA0748212.1"/>
    <property type="molecule type" value="Genomic_DNA"/>
</dbReference>
<comment type="caution">
    <text evidence="9">The sequence shown here is derived from an EMBL/GenBank/DDBJ whole genome shotgun (WGS) entry which is preliminary data.</text>
</comment>
<protein>
    <recommendedName>
        <fullName evidence="3 5">Regulatory protein RecX</fullName>
    </recommendedName>
</protein>
<dbReference type="Gene3D" id="1.10.10.10">
    <property type="entry name" value="Winged helix-like DNA-binding domain superfamily/Winged helix DNA-binding domain"/>
    <property type="match status" value="4"/>
</dbReference>
<evidence type="ECO:0000313" key="9">
    <source>
        <dbReference type="EMBL" id="GAA0748212.1"/>
    </source>
</evidence>
<feature type="domain" description="RecX first three-helical" evidence="8">
    <location>
        <begin position="64"/>
        <end position="102"/>
    </location>
</feature>
<dbReference type="PANTHER" id="PTHR33602">
    <property type="entry name" value="REGULATORY PROTEIN RECX FAMILY PROTEIN"/>
    <property type="match status" value="1"/>
</dbReference>
<evidence type="ECO:0000256" key="5">
    <source>
        <dbReference type="HAMAP-Rule" id="MF_01114"/>
    </source>
</evidence>
<keyword evidence="10" id="KW-1185">Reference proteome</keyword>
<keyword evidence="4 5" id="KW-0963">Cytoplasm</keyword>
<evidence type="ECO:0000256" key="3">
    <source>
        <dbReference type="ARBA" id="ARBA00018111"/>
    </source>
</evidence>
<dbReference type="NCBIfam" id="NF010732">
    <property type="entry name" value="PRK14134.1"/>
    <property type="match status" value="1"/>
</dbReference>
<evidence type="ECO:0000259" key="8">
    <source>
        <dbReference type="Pfam" id="PF21982"/>
    </source>
</evidence>
<sequence>MSSIVTKIESQKRNKDRVNIYINEEYGFSCSAELVYYHSLKKGGKIEKEKLQEIVKEDNYIKGKSYAIKLLERNFKTEKYIKDKLTEKEFDKECIERVLIFLREYKFVDDFKYADMFIREKINTYGRKKIKYLLLNKGIEEEIVKEKIYNIDCEKEKNAAYKLAEKKYKIAIKKESSLPKINKKIITYLLGRGYSYEIANFVVTNLNINNPIKKEEQEKQEHHKELEDIYNIAEKRYNIIIKSESNNVKIYRRLSNYLLRKGYSFDDIKKVVNELIY</sequence>
<organism evidence="9 10">
    <name type="scientific">Clostridium oceanicum</name>
    <dbReference type="NCBI Taxonomy" id="1543"/>
    <lineage>
        <taxon>Bacteria</taxon>
        <taxon>Bacillati</taxon>
        <taxon>Bacillota</taxon>
        <taxon>Clostridia</taxon>
        <taxon>Eubacteriales</taxon>
        <taxon>Clostridiaceae</taxon>
        <taxon>Clostridium</taxon>
    </lineage>
</organism>
<comment type="function">
    <text evidence="5">Modulates RecA activity.</text>
</comment>
<dbReference type="PANTHER" id="PTHR33602:SF1">
    <property type="entry name" value="REGULATORY PROTEIN RECX FAMILY PROTEIN"/>
    <property type="match status" value="1"/>
</dbReference>
<feature type="domain" description="RecX third three-helical" evidence="7">
    <location>
        <begin position="158"/>
        <end position="202"/>
    </location>
</feature>
<dbReference type="HAMAP" id="MF_01114">
    <property type="entry name" value="RecX"/>
    <property type="match status" value="1"/>
</dbReference>
<dbReference type="InterPro" id="IPR003783">
    <property type="entry name" value="Regulatory_RecX"/>
</dbReference>
<evidence type="ECO:0000256" key="1">
    <source>
        <dbReference type="ARBA" id="ARBA00004496"/>
    </source>
</evidence>
<reference evidence="9 10" key="1">
    <citation type="journal article" date="2019" name="Int. J. Syst. Evol. Microbiol.">
        <title>The Global Catalogue of Microorganisms (GCM) 10K type strain sequencing project: providing services to taxonomists for standard genome sequencing and annotation.</title>
        <authorList>
            <consortium name="The Broad Institute Genomics Platform"/>
            <consortium name="The Broad Institute Genome Sequencing Center for Infectious Disease"/>
            <person name="Wu L."/>
            <person name="Ma J."/>
        </authorList>
    </citation>
    <scope>NUCLEOTIDE SEQUENCE [LARGE SCALE GENOMIC DNA]</scope>
    <source>
        <strain evidence="9 10">JCM 1407</strain>
    </source>
</reference>
<feature type="domain" description="RecX second three-helical" evidence="6">
    <location>
        <begin position="109"/>
        <end position="146"/>
    </location>
</feature>